<dbReference type="Proteomes" id="UP001054945">
    <property type="component" value="Unassembled WGS sequence"/>
</dbReference>
<sequence length="119" mass="13808">MILKPASRQVSCVVIHDDTSWDEKIFMFDFDRTTSKASCITKGGDDTSWDARSSRSIWNTIEDMQNRTLPTISKEKIPPSFPNNEYDFKNLLYVMRRVSPSMQGGDDTSWEKIFGVRFR</sequence>
<evidence type="ECO:0000313" key="2">
    <source>
        <dbReference type="Proteomes" id="UP001054945"/>
    </source>
</evidence>
<dbReference type="EMBL" id="BPLR01017612">
    <property type="protein sequence ID" value="GIY93019.1"/>
    <property type="molecule type" value="Genomic_DNA"/>
</dbReference>
<name>A0AAV4XGW6_CAEEX</name>
<proteinExistence type="predicted"/>
<keyword evidence="2" id="KW-1185">Reference proteome</keyword>
<comment type="caution">
    <text evidence="1">The sequence shown here is derived from an EMBL/GenBank/DDBJ whole genome shotgun (WGS) entry which is preliminary data.</text>
</comment>
<evidence type="ECO:0000313" key="1">
    <source>
        <dbReference type="EMBL" id="GIY93019.1"/>
    </source>
</evidence>
<protein>
    <submittedName>
        <fullName evidence="1">Uncharacterized protein</fullName>
    </submittedName>
</protein>
<dbReference type="AlphaFoldDB" id="A0AAV4XGW6"/>
<organism evidence="1 2">
    <name type="scientific">Caerostris extrusa</name>
    <name type="common">Bark spider</name>
    <name type="synonym">Caerostris bankana</name>
    <dbReference type="NCBI Taxonomy" id="172846"/>
    <lineage>
        <taxon>Eukaryota</taxon>
        <taxon>Metazoa</taxon>
        <taxon>Ecdysozoa</taxon>
        <taxon>Arthropoda</taxon>
        <taxon>Chelicerata</taxon>
        <taxon>Arachnida</taxon>
        <taxon>Araneae</taxon>
        <taxon>Araneomorphae</taxon>
        <taxon>Entelegynae</taxon>
        <taxon>Araneoidea</taxon>
        <taxon>Araneidae</taxon>
        <taxon>Caerostris</taxon>
    </lineage>
</organism>
<reference evidence="1 2" key="1">
    <citation type="submission" date="2021-06" db="EMBL/GenBank/DDBJ databases">
        <title>Caerostris extrusa draft genome.</title>
        <authorList>
            <person name="Kono N."/>
            <person name="Arakawa K."/>
        </authorList>
    </citation>
    <scope>NUCLEOTIDE SEQUENCE [LARGE SCALE GENOMIC DNA]</scope>
</reference>
<gene>
    <name evidence="1" type="ORF">CEXT_232881</name>
</gene>
<accession>A0AAV4XGW6</accession>